<accession>A0A6J6IG71</accession>
<dbReference type="GO" id="GO:0016740">
    <property type="term" value="F:transferase activity"/>
    <property type="evidence" value="ECO:0007669"/>
    <property type="project" value="UniProtKB-KW"/>
</dbReference>
<gene>
    <name evidence="2" type="ORF">UFOPK1835_01849</name>
</gene>
<name>A0A6J6IG71_9ZZZZ</name>
<dbReference type="InterPro" id="IPR023606">
    <property type="entry name" value="CoA-Trfase_III_dom_1_sf"/>
</dbReference>
<keyword evidence="1" id="KW-0808">Transferase</keyword>
<dbReference type="AlphaFoldDB" id="A0A6J6IG71"/>
<dbReference type="PANTHER" id="PTHR48228:SF6">
    <property type="entry name" value="L-CARNITINE COA-TRANSFERASE"/>
    <property type="match status" value="1"/>
</dbReference>
<dbReference type="Gene3D" id="3.40.50.10540">
    <property type="entry name" value="Crotonobetainyl-coa:carnitine coa-transferase, domain 1"/>
    <property type="match status" value="2"/>
</dbReference>
<dbReference type="Pfam" id="PF02515">
    <property type="entry name" value="CoA_transf_3"/>
    <property type="match status" value="2"/>
</dbReference>
<sequence length="782" mass="82990">MTGLLETYRVVDLTDGYGALASRVFAELGAEVLRIEFGGSGSGSGRRRSPVAVDGTSLHHAYRNAGKEILLLDGVDGAGNDVVERALAGADVVFVSGDRPRLPGTLEELGERHPHLVIVSLTPFGLTGPAAGWTATELVAQAMGGVVYRSGVPELPPVSAPGSFAEDVGALTGAMAAVIALYQGRPTGCGQVIDLSSVLALAQCTDMSLPLWSLFRMDQQRSGAGLYPLFECTDGLARIVLPMKPADWKALIVWLGSPPEWSGAGWDEPMLGTDERELVLERLARRFAAATREEITADGEAAGVRVTPVLTPSEILSNDHVIERETFSSFDLGALGTGEFMAGFFGVDGSRVAVAGPARLVLEIPDWEPRPAPDPLVDSGRPLEGVRVLEIGSGVAAPEAGRIFAEWGAEVIKLETHAHPDFQRMVMGGEMNPAFATVNRGKLSFGAELATTDGRDLVRALLPHVDVIFENNATGVLERLGLGWDEITSINPRIVLVDSQLYGNRGPWALRKGYGPSARAVGGLTWMWAHGPDDPRGVQTIHPDHLAGRLCALGAVAGMLRRDRTGRGSRIDVAQFEAVVGLLGDQLLAESLERGAAVPVGNVSAEHVPWNLYRCADENGVESWLALCATDDRQWLDICRIAGDRLVVEEHWSKAATRVRERVAIDEAVADWLRTCDAGTMEASLQAVGVGAGRALHPRLQATHPHFVARGYPVHLEQDGSGPLLVEGPCFTGSGFGEPLCNPAPEIGQHSGEICRRILGLGNPAIAVLTEVGALDSGKSGA</sequence>
<dbReference type="InterPro" id="IPR050509">
    <property type="entry name" value="CoA-transferase_III"/>
</dbReference>
<proteinExistence type="predicted"/>
<evidence type="ECO:0000256" key="1">
    <source>
        <dbReference type="ARBA" id="ARBA00022679"/>
    </source>
</evidence>
<reference evidence="2" key="1">
    <citation type="submission" date="2020-05" db="EMBL/GenBank/DDBJ databases">
        <authorList>
            <person name="Chiriac C."/>
            <person name="Salcher M."/>
            <person name="Ghai R."/>
            <person name="Kavagutti S V."/>
        </authorList>
    </citation>
    <scope>NUCLEOTIDE SEQUENCE</scope>
</reference>
<dbReference type="Gene3D" id="3.30.1540.10">
    <property type="entry name" value="formyl-coa transferase, domain 3"/>
    <property type="match status" value="2"/>
</dbReference>
<dbReference type="SUPFAM" id="SSF89796">
    <property type="entry name" value="CoA-transferase family III (CaiB/BaiF)"/>
    <property type="match status" value="2"/>
</dbReference>
<dbReference type="InterPro" id="IPR044855">
    <property type="entry name" value="CoA-Trfase_III_dom3_sf"/>
</dbReference>
<organism evidence="2">
    <name type="scientific">freshwater metagenome</name>
    <dbReference type="NCBI Taxonomy" id="449393"/>
    <lineage>
        <taxon>unclassified sequences</taxon>
        <taxon>metagenomes</taxon>
        <taxon>ecological metagenomes</taxon>
    </lineage>
</organism>
<evidence type="ECO:0000313" key="2">
    <source>
        <dbReference type="EMBL" id="CAB4621868.1"/>
    </source>
</evidence>
<protein>
    <submittedName>
        <fullName evidence="2">Unannotated protein</fullName>
    </submittedName>
</protein>
<dbReference type="InterPro" id="IPR003673">
    <property type="entry name" value="CoA-Trfase_fam_III"/>
</dbReference>
<dbReference type="PANTHER" id="PTHR48228">
    <property type="entry name" value="SUCCINYL-COA--D-CITRAMALATE COA-TRANSFERASE"/>
    <property type="match status" value="1"/>
</dbReference>
<dbReference type="EMBL" id="CAEZUP010000108">
    <property type="protein sequence ID" value="CAB4621868.1"/>
    <property type="molecule type" value="Genomic_DNA"/>
</dbReference>